<proteinExistence type="predicted"/>
<dbReference type="Proteomes" id="UP001611580">
    <property type="component" value="Unassembled WGS sequence"/>
</dbReference>
<evidence type="ECO:0008006" key="4">
    <source>
        <dbReference type="Google" id="ProtNLM"/>
    </source>
</evidence>
<evidence type="ECO:0000313" key="3">
    <source>
        <dbReference type="Proteomes" id="UP001611580"/>
    </source>
</evidence>
<keyword evidence="3" id="KW-1185">Reference proteome</keyword>
<sequence length="158" mass="17051">MRKDGKIMRILAAALGVALGTTMLVASPAVAAEQIAHNCDGDQAGDQILRCANVEMSSAGVFNAHARVADRASGNNYSVQVVEVRLQYNSNGTWLNLRDEFPADSWASEQDVERTTSWSCGSSARKLVRAQAYVQWLRSGSVGGDWVTTPSVYVCPRS</sequence>
<reference evidence="2 3" key="1">
    <citation type="submission" date="2024-10" db="EMBL/GenBank/DDBJ databases">
        <title>The Natural Products Discovery Center: Release of the First 8490 Sequenced Strains for Exploring Actinobacteria Biosynthetic Diversity.</title>
        <authorList>
            <person name="Kalkreuter E."/>
            <person name="Kautsar S.A."/>
            <person name="Yang D."/>
            <person name="Bader C.D."/>
            <person name="Teijaro C.N."/>
            <person name="Fluegel L."/>
            <person name="Davis C.M."/>
            <person name="Simpson J.R."/>
            <person name="Lauterbach L."/>
            <person name="Steele A.D."/>
            <person name="Gui C."/>
            <person name="Meng S."/>
            <person name="Li G."/>
            <person name="Viehrig K."/>
            <person name="Ye F."/>
            <person name="Su P."/>
            <person name="Kiefer A.F."/>
            <person name="Nichols A."/>
            <person name="Cepeda A.J."/>
            <person name="Yan W."/>
            <person name="Fan B."/>
            <person name="Jiang Y."/>
            <person name="Adhikari A."/>
            <person name="Zheng C.-J."/>
            <person name="Schuster L."/>
            <person name="Cowan T.M."/>
            <person name="Smanski M.J."/>
            <person name="Chevrette M.G."/>
            <person name="De Carvalho L.P.S."/>
            <person name="Shen B."/>
        </authorList>
    </citation>
    <scope>NUCLEOTIDE SEQUENCE [LARGE SCALE GENOMIC DNA]</scope>
    <source>
        <strain evidence="2 3">NPDC019481</strain>
    </source>
</reference>
<evidence type="ECO:0000256" key="1">
    <source>
        <dbReference type="SAM" id="SignalP"/>
    </source>
</evidence>
<accession>A0ABW7XMK8</accession>
<organism evidence="2 3">
    <name type="scientific">Promicromonospora kroppenstedtii</name>
    <dbReference type="NCBI Taxonomy" id="440482"/>
    <lineage>
        <taxon>Bacteria</taxon>
        <taxon>Bacillati</taxon>
        <taxon>Actinomycetota</taxon>
        <taxon>Actinomycetes</taxon>
        <taxon>Micrococcales</taxon>
        <taxon>Promicromonosporaceae</taxon>
        <taxon>Promicromonospora</taxon>
    </lineage>
</organism>
<dbReference type="RefSeq" id="WP_397405698.1">
    <property type="nucleotide sequence ID" value="NZ_JBIRYI010000010.1"/>
</dbReference>
<dbReference type="EMBL" id="JBIRYI010000010">
    <property type="protein sequence ID" value="MFI2488556.1"/>
    <property type="molecule type" value="Genomic_DNA"/>
</dbReference>
<feature type="chain" id="PRO_5045105567" description="Secreted protein" evidence="1">
    <location>
        <begin position="32"/>
        <end position="158"/>
    </location>
</feature>
<keyword evidence="1" id="KW-0732">Signal</keyword>
<name>A0ABW7XMK8_9MICO</name>
<feature type="signal peptide" evidence="1">
    <location>
        <begin position="1"/>
        <end position="31"/>
    </location>
</feature>
<comment type="caution">
    <text evidence="2">The sequence shown here is derived from an EMBL/GenBank/DDBJ whole genome shotgun (WGS) entry which is preliminary data.</text>
</comment>
<evidence type="ECO:0000313" key="2">
    <source>
        <dbReference type="EMBL" id="MFI2488556.1"/>
    </source>
</evidence>
<protein>
    <recommendedName>
        <fullName evidence="4">Secreted protein</fullName>
    </recommendedName>
</protein>
<gene>
    <name evidence="2" type="ORF">ACH47X_16735</name>
</gene>